<dbReference type="GO" id="GO:0006264">
    <property type="term" value="P:mitochondrial DNA replication"/>
    <property type="evidence" value="ECO:0007669"/>
    <property type="project" value="TreeGrafter"/>
</dbReference>
<comment type="caution">
    <text evidence="4">The sequence shown here is derived from an EMBL/GenBank/DDBJ whole genome shotgun (WGS) entry which is preliminary data.</text>
</comment>
<keyword evidence="1 2" id="KW-0238">DNA-binding</keyword>
<dbReference type="Proteomes" id="UP001187192">
    <property type="component" value="Unassembled WGS sequence"/>
</dbReference>
<dbReference type="EMBL" id="BTGU01000675">
    <property type="protein sequence ID" value="GMN68689.1"/>
    <property type="molecule type" value="Genomic_DNA"/>
</dbReference>
<dbReference type="Gene3D" id="2.40.50.140">
    <property type="entry name" value="Nucleic acid-binding proteins"/>
    <property type="match status" value="1"/>
</dbReference>
<dbReference type="GO" id="GO:0003697">
    <property type="term" value="F:single-stranded DNA binding"/>
    <property type="evidence" value="ECO:0007669"/>
    <property type="project" value="InterPro"/>
</dbReference>
<name>A0AA88JC57_FICCA</name>
<dbReference type="PANTHER" id="PTHR10302">
    <property type="entry name" value="SINGLE-STRANDED DNA-BINDING PROTEIN"/>
    <property type="match status" value="1"/>
</dbReference>
<evidence type="ECO:0000313" key="4">
    <source>
        <dbReference type="EMBL" id="GMN68689.1"/>
    </source>
</evidence>
<proteinExistence type="predicted"/>
<keyword evidence="5" id="KW-1185">Reference proteome</keyword>
<dbReference type="PROSITE" id="PS50935">
    <property type="entry name" value="SSB"/>
    <property type="match status" value="1"/>
</dbReference>
<dbReference type="GO" id="GO:0042645">
    <property type="term" value="C:mitochondrial nucleoid"/>
    <property type="evidence" value="ECO:0007669"/>
    <property type="project" value="TreeGrafter"/>
</dbReference>
<evidence type="ECO:0000256" key="2">
    <source>
        <dbReference type="PROSITE-ProRule" id="PRU00252"/>
    </source>
</evidence>
<evidence type="ECO:0000256" key="1">
    <source>
        <dbReference type="ARBA" id="ARBA00023125"/>
    </source>
</evidence>
<evidence type="ECO:0000256" key="3">
    <source>
        <dbReference type="SAM" id="MobiDB-lite"/>
    </source>
</evidence>
<reference evidence="4" key="1">
    <citation type="submission" date="2023-07" db="EMBL/GenBank/DDBJ databases">
        <title>draft genome sequence of fig (Ficus carica).</title>
        <authorList>
            <person name="Takahashi T."/>
            <person name="Nishimura K."/>
        </authorList>
    </citation>
    <scope>NUCLEOTIDE SEQUENCE</scope>
</reference>
<accession>A0AA88JC57</accession>
<feature type="region of interest" description="Disordered" evidence="3">
    <location>
        <begin position="28"/>
        <end position="92"/>
    </location>
</feature>
<feature type="compositionally biased region" description="Pro residues" evidence="3">
    <location>
        <begin position="69"/>
        <end position="86"/>
    </location>
</feature>
<dbReference type="Gramene" id="FCD_00027072-RA">
    <property type="protein sequence ID" value="FCD_00027072-RA:cds"/>
    <property type="gene ID" value="FCD_00027072"/>
</dbReference>
<dbReference type="InterPro" id="IPR000424">
    <property type="entry name" value="Primosome_PriB/ssb"/>
</dbReference>
<dbReference type="InterPro" id="IPR011344">
    <property type="entry name" value="ssDNA-bd"/>
</dbReference>
<dbReference type="SUPFAM" id="SSF50249">
    <property type="entry name" value="Nucleic acid-binding proteins"/>
    <property type="match status" value="1"/>
</dbReference>
<dbReference type="AlphaFoldDB" id="A0AA88JC57"/>
<dbReference type="InterPro" id="IPR012340">
    <property type="entry name" value="NA-bd_OB-fold"/>
</dbReference>
<feature type="region of interest" description="Disordered" evidence="3">
    <location>
        <begin position="458"/>
        <end position="478"/>
    </location>
</feature>
<protein>
    <submittedName>
        <fullName evidence="4">Uncharacterized protein</fullName>
    </submittedName>
</protein>
<organism evidence="4 5">
    <name type="scientific">Ficus carica</name>
    <name type="common">Common fig</name>
    <dbReference type="NCBI Taxonomy" id="3494"/>
    <lineage>
        <taxon>Eukaryota</taxon>
        <taxon>Viridiplantae</taxon>
        <taxon>Streptophyta</taxon>
        <taxon>Embryophyta</taxon>
        <taxon>Tracheophyta</taxon>
        <taxon>Spermatophyta</taxon>
        <taxon>Magnoliopsida</taxon>
        <taxon>eudicotyledons</taxon>
        <taxon>Gunneridae</taxon>
        <taxon>Pentapetalae</taxon>
        <taxon>rosids</taxon>
        <taxon>fabids</taxon>
        <taxon>Rosales</taxon>
        <taxon>Moraceae</taxon>
        <taxon>Ficeae</taxon>
        <taxon>Ficus</taxon>
    </lineage>
</organism>
<gene>
    <name evidence="4" type="ORF">TIFTF001_037745</name>
</gene>
<sequence length="478" mass="54253">MKSVFRSVSELRTTTTNHHRLLLLNLRSHYATKPTKPLKPSDPSEPKPTTASTSPDSPPRSWTSFSPQPTDPPPPPSPPPTSPPPSAADWARPGEIPFQARVANSVNLIGYVQSPVRFHSTPGGSSWASTVITQKIGQNHNHNHDDADADDSSDSLPLWVPIIFEGDLAHVAACHLKENDRVYINGQLTPSLPHLNSNQVQASVQVKAHDLNFIGESVQTTKSFVAFNLNNVQGTWKNSERAKKEELILSSWRELLDNPKHWWDNRDRKRNGSVSPKFPDFTHKDDRRGLWLDSAPQPILMELEGLKFAVQTKKPGEVKQCKDSAKKEEDAAMWRDLIDNSEQWWDYRDSKLDRLVNPNYPDFKHKDGNYSLWLSSAPQWVSSQLKGLKFDVKIKIQKSNEGKASRGRDELWKDLLEHPEKWWDNRLKKLKERAPDFKHKETGEALWLDGSPTWVLSKLPPPNSKQDASFGKRETLLS</sequence>
<evidence type="ECO:0000313" key="5">
    <source>
        <dbReference type="Proteomes" id="UP001187192"/>
    </source>
</evidence>
<dbReference type="PANTHER" id="PTHR10302:SF23">
    <property type="entry name" value="PROTEIN OSB4, CHLOROPLASTIC"/>
    <property type="match status" value="1"/>
</dbReference>